<dbReference type="PROSITE" id="PS51274">
    <property type="entry name" value="GATASE_COBBQ"/>
    <property type="match status" value="1"/>
</dbReference>
<gene>
    <name evidence="10" type="ORF">MNB_SM-6-1327</name>
</gene>
<keyword evidence="4" id="KW-0067">ATP-binding</keyword>
<feature type="transmembrane region" description="Helical" evidence="7">
    <location>
        <begin position="401"/>
        <end position="422"/>
    </location>
</feature>
<dbReference type="InterPro" id="IPR002586">
    <property type="entry name" value="CobQ/CobB/MinD/ParA_Nub-bd_dom"/>
</dbReference>
<evidence type="ECO:0000256" key="5">
    <source>
        <dbReference type="ARBA" id="ARBA00022842"/>
    </source>
</evidence>
<organism evidence="10">
    <name type="scientific">hydrothermal vent metagenome</name>
    <dbReference type="NCBI Taxonomy" id="652676"/>
    <lineage>
        <taxon>unclassified sequences</taxon>
        <taxon>metagenomes</taxon>
        <taxon>ecological metagenomes</taxon>
    </lineage>
</organism>
<proteinExistence type="predicted"/>
<feature type="domain" description="CobQ/CobB/MinD/ParA nucleotide binding" evidence="8">
    <location>
        <begin position="6"/>
        <end position="173"/>
    </location>
</feature>
<sequence>MKKALVISAIASNQGKTLLSMALLHHYKKSVRPFKCGPDFIDPQFHEKIAGTPSVNLDGYMMNEKQLVWMFERYFDKDVAILEGVMGYYDGMDKGASAYDVAKTLNVPSLLLLDAGGSYISVAAVLKGMLTFRDDNTIKAVVLNKISSQMHYELVKKHIEAECEGVVVCGWIQKGLKSLSSTHLGLDLKELDSEKIEQVSQDVLEHIELTKLESVMDVVLPSVSEYPFQKVPKKEEVCVVVKDENFSFLYHDNLKFLQEVYKKVIIISSTKDKAIPDAADIVILPGGYVETQEHYERVKDSKRFKNSLIAHAKSKKVYAECAGFIYLGDSCDEKKMSAILPVTFTLTEKRERLGYYKCKLNGQVIKGHAFHYTKITKAPPTDIKLLYIPIKHPYYRSYCTLFMILVWLILVEYFLMFGAGFFHTLLEPSSIAVAEVNC</sequence>
<keyword evidence="2" id="KW-0436">Ligase</keyword>
<evidence type="ECO:0000256" key="2">
    <source>
        <dbReference type="ARBA" id="ARBA00022598"/>
    </source>
</evidence>
<keyword evidence="7" id="KW-0812">Transmembrane</keyword>
<comment type="cofactor">
    <cofactor evidence="1">
        <name>Mg(2+)</name>
        <dbReference type="ChEBI" id="CHEBI:18420"/>
    </cofactor>
</comment>
<evidence type="ECO:0000256" key="4">
    <source>
        <dbReference type="ARBA" id="ARBA00022840"/>
    </source>
</evidence>
<dbReference type="EMBL" id="FPHK01000007">
    <property type="protein sequence ID" value="SFV53415.1"/>
    <property type="molecule type" value="Genomic_DNA"/>
</dbReference>
<evidence type="ECO:0000259" key="9">
    <source>
        <dbReference type="Pfam" id="PF07685"/>
    </source>
</evidence>
<evidence type="ECO:0000259" key="8">
    <source>
        <dbReference type="Pfam" id="PF01656"/>
    </source>
</evidence>
<dbReference type="Pfam" id="PF01656">
    <property type="entry name" value="CbiA"/>
    <property type="match status" value="1"/>
</dbReference>
<protein>
    <submittedName>
        <fullName evidence="10">Cobyrinic acid A,C-diamide synthase</fullName>
    </submittedName>
</protein>
<evidence type="ECO:0000256" key="3">
    <source>
        <dbReference type="ARBA" id="ARBA00022741"/>
    </source>
</evidence>
<dbReference type="GO" id="GO:0005524">
    <property type="term" value="F:ATP binding"/>
    <property type="evidence" value="ECO:0007669"/>
    <property type="project" value="UniProtKB-KW"/>
</dbReference>
<dbReference type="Gene3D" id="3.40.50.880">
    <property type="match status" value="1"/>
</dbReference>
<keyword evidence="7" id="KW-1133">Transmembrane helix</keyword>
<evidence type="ECO:0000313" key="10">
    <source>
        <dbReference type="EMBL" id="SFV53415.1"/>
    </source>
</evidence>
<dbReference type="InterPro" id="IPR004484">
    <property type="entry name" value="CbiA/CobB_synth"/>
</dbReference>
<dbReference type="Gene3D" id="3.40.50.300">
    <property type="entry name" value="P-loop containing nucleotide triphosphate hydrolases"/>
    <property type="match status" value="1"/>
</dbReference>
<dbReference type="PANTHER" id="PTHR43873:SF1">
    <property type="entry name" value="COBYRINATE A,C-DIAMIDE SYNTHASE"/>
    <property type="match status" value="1"/>
</dbReference>
<name>A0A1W1BIW5_9ZZZZ</name>
<dbReference type="GO" id="GO:0042242">
    <property type="term" value="F:cobyrinic acid a,c-diamide synthase activity"/>
    <property type="evidence" value="ECO:0007669"/>
    <property type="project" value="InterPro"/>
</dbReference>
<dbReference type="InterPro" id="IPR029062">
    <property type="entry name" value="Class_I_gatase-like"/>
</dbReference>
<dbReference type="InterPro" id="IPR027417">
    <property type="entry name" value="P-loop_NTPase"/>
</dbReference>
<dbReference type="SUPFAM" id="SSF52317">
    <property type="entry name" value="Class I glutamine amidotransferase-like"/>
    <property type="match status" value="1"/>
</dbReference>
<dbReference type="InterPro" id="IPR011698">
    <property type="entry name" value="GATase_3"/>
</dbReference>
<keyword evidence="3" id="KW-0547">Nucleotide-binding</keyword>
<keyword evidence="5" id="KW-0460">Magnesium</keyword>
<keyword evidence="6" id="KW-0315">Glutamine amidotransferase</keyword>
<dbReference type="Pfam" id="PF07685">
    <property type="entry name" value="GATase_3"/>
    <property type="match status" value="1"/>
</dbReference>
<feature type="domain" description="CobB/CobQ-like glutamine amidotransferase" evidence="9">
    <location>
        <begin position="239"/>
        <end position="381"/>
    </location>
</feature>
<evidence type="ECO:0000256" key="6">
    <source>
        <dbReference type="ARBA" id="ARBA00022962"/>
    </source>
</evidence>
<dbReference type="NCBIfam" id="NF002204">
    <property type="entry name" value="PRK01077.1"/>
    <property type="match status" value="1"/>
</dbReference>
<keyword evidence="7" id="KW-0472">Membrane</keyword>
<reference evidence="10" key="1">
    <citation type="submission" date="2016-10" db="EMBL/GenBank/DDBJ databases">
        <authorList>
            <person name="de Groot N.N."/>
        </authorList>
    </citation>
    <scope>NUCLEOTIDE SEQUENCE</scope>
</reference>
<evidence type="ECO:0000256" key="7">
    <source>
        <dbReference type="SAM" id="Phobius"/>
    </source>
</evidence>
<dbReference type="AlphaFoldDB" id="A0A1W1BIW5"/>
<dbReference type="PANTHER" id="PTHR43873">
    <property type="entry name" value="COBYRINATE A,C-DIAMIDE SYNTHASE"/>
    <property type="match status" value="1"/>
</dbReference>
<dbReference type="SUPFAM" id="SSF52540">
    <property type="entry name" value="P-loop containing nucleoside triphosphate hydrolases"/>
    <property type="match status" value="1"/>
</dbReference>
<evidence type="ECO:0000256" key="1">
    <source>
        <dbReference type="ARBA" id="ARBA00001946"/>
    </source>
</evidence>
<accession>A0A1W1BIW5</accession>